<gene>
    <name evidence="1" type="ORF">CGL51_07695</name>
    <name evidence="2" type="ORF">CGL52_08705</name>
</gene>
<dbReference type="EMBL" id="NMUF01000023">
    <property type="protein sequence ID" value="RFA97666.1"/>
    <property type="molecule type" value="Genomic_DNA"/>
</dbReference>
<evidence type="ECO:0000313" key="1">
    <source>
        <dbReference type="EMBL" id="RFA95476.1"/>
    </source>
</evidence>
<organism evidence="1 4">
    <name type="scientific">Pyrobaculum aerophilum</name>
    <dbReference type="NCBI Taxonomy" id="13773"/>
    <lineage>
        <taxon>Archaea</taxon>
        <taxon>Thermoproteota</taxon>
        <taxon>Thermoprotei</taxon>
        <taxon>Thermoproteales</taxon>
        <taxon>Thermoproteaceae</taxon>
        <taxon>Pyrobaculum</taxon>
    </lineage>
</organism>
<evidence type="ECO:0000313" key="3">
    <source>
        <dbReference type="Proteomes" id="UP000256877"/>
    </source>
</evidence>
<dbReference type="Proteomes" id="UP000256877">
    <property type="component" value="Unassembled WGS sequence"/>
</dbReference>
<dbReference type="Proteomes" id="UP000257123">
    <property type="component" value="Unassembled WGS sequence"/>
</dbReference>
<proteinExistence type="predicted"/>
<evidence type="ECO:0000313" key="2">
    <source>
        <dbReference type="EMBL" id="RFA97666.1"/>
    </source>
</evidence>
<dbReference type="EMBL" id="NMUE01000022">
    <property type="protein sequence ID" value="RFA95476.1"/>
    <property type="molecule type" value="Genomic_DNA"/>
</dbReference>
<evidence type="ECO:0000313" key="4">
    <source>
        <dbReference type="Proteomes" id="UP000257123"/>
    </source>
</evidence>
<name>A0A371QXY5_9CREN</name>
<dbReference type="AlphaFoldDB" id="A0A371QXY5"/>
<comment type="caution">
    <text evidence="1">The sequence shown here is derived from an EMBL/GenBank/DDBJ whole genome shotgun (WGS) entry which is preliminary data.</text>
</comment>
<protein>
    <submittedName>
        <fullName evidence="1">Uncharacterized protein</fullName>
    </submittedName>
</protein>
<accession>A0A371QXY5</accession>
<sequence length="75" mass="8456">MHIGGDDLAPPHCKDEEGRFSEKMGRWRFYLHVLTYIKGDVRGARKLPVAGVDQHIEATEAVKAMLARNSFARGF</sequence>
<reference evidence="3 4" key="1">
    <citation type="submission" date="2017-07" db="EMBL/GenBank/DDBJ databases">
        <title>Draft genome sequence of aerobic hyperthermophilic archaea, Pyrobaculum aerophilum YKB31 and YKB32.</title>
        <authorList>
            <person name="Mochizuki T."/>
            <person name="Berliner A.J."/>
            <person name="Yoshida-Takashima Y."/>
            <person name="Takaki Y."/>
            <person name="Nunoura T."/>
            <person name="Takai K."/>
        </authorList>
    </citation>
    <scope>NUCLEOTIDE SEQUENCE [LARGE SCALE GENOMIC DNA]</scope>
    <source>
        <strain evidence="1 4">YKB31</strain>
        <strain evidence="2 3">YKB32</strain>
    </source>
</reference>